<gene>
    <name evidence="1" type="ORF">PI23P_07090</name>
</gene>
<reference evidence="1 2" key="1">
    <citation type="submission" date="2006-02" db="EMBL/GenBank/DDBJ databases">
        <authorList>
            <person name="Murray A."/>
            <person name="Staley J."/>
            <person name="Ferriera S."/>
            <person name="Johnson J."/>
            <person name="Kravitz S."/>
            <person name="Halpern A."/>
            <person name="Remington K."/>
            <person name="Beeson K."/>
            <person name="Tran B."/>
            <person name="Rogers Y.-H."/>
            <person name="Friedman R."/>
            <person name="Venter J.C."/>
        </authorList>
    </citation>
    <scope>NUCLEOTIDE SEQUENCE [LARGE SCALE GENOMIC DNA]</scope>
    <source>
        <strain evidence="1 2">23-P</strain>
    </source>
</reference>
<sequence length="230" mass="24670">MAVAQESVLLRLNYEVGDVLLVEQNVSQNMGAQGGMDMKIEMDMTITAKEGAVFSTASKIKSVNMNMLQGGMVMSFDSSKDAADLDEMGKMMKQQFDPMMLATISSKISAEGETLETIVTPPTPAMDQFTTQAKGIKFPKEKVSVGSVWSDSTSQQGMAVKTTYTVSKIESGKVYIDITGTVSGIGEGALKGDLIVDVEKGIQDTTNIEMSLNANGVEMTINTKSKTTEM</sequence>
<dbReference type="HOGENOM" id="CLU_1137124_0_0_10"/>
<dbReference type="EMBL" id="AAOG01000002">
    <property type="protein sequence ID" value="EAR12370.1"/>
    <property type="molecule type" value="Genomic_DNA"/>
</dbReference>
<protein>
    <submittedName>
        <fullName evidence="1">Uncharacterized protein</fullName>
    </submittedName>
</protein>
<keyword evidence="2" id="KW-1185">Reference proteome</keyword>
<evidence type="ECO:0000313" key="1">
    <source>
        <dbReference type="EMBL" id="EAR12370.1"/>
    </source>
</evidence>
<comment type="caution">
    <text evidence="1">The sequence shown here is derived from an EMBL/GenBank/DDBJ whole genome shotgun (WGS) entry which is preliminary data.</text>
</comment>
<organism evidence="1 2">
    <name type="scientific">Polaribacter irgensii 23-P</name>
    <dbReference type="NCBI Taxonomy" id="313594"/>
    <lineage>
        <taxon>Bacteria</taxon>
        <taxon>Pseudomonadati</taxon>
        <taxon>Bacteroidota</taxon>
        <taxon>Flavobacteriia</taxon>
        <taxon>Flavobacteriales</taxon>
        <taxon>Flavobacteriaceae</taxon>
    </lineage>
</organism>
<accession>A4BYX7</accession>
<name>A4BYX7_9FLAO</name>
<dbReference type="eggNOG" id="ENOG5032RFQ">
    <property type="taxonomic scope" value="Bacteria"/>
</dbReference>
<proteinExistence type="predicted"/>
<evidence type="ECO:0000313" key="2">
    <source>
        <dbReference type="Proteomes" id="UP000003053"/>
    </source>
</evidence>
<dbReference type="Proteomes" id="UP000003053">
    <property type="component" value="Unassembled WGS sequence"/>
</dbReference>
<dbReference type="AlphaFoldDB" id="A4BYX7"/>